<feature type="compositionally biased region" description="Basic and acidic residues" evidence="2">
    <location>
        <begin position="338"/>
        <end position="347"/>
    </location>
</feature>
<keyword evidence="4" id="KW-1185">Reference proteome</keyword>
<feature type="compositionally biased region" description="Low complexity" evidence="2">
    <location>
        <begin position="761"/>
        <end position="773"/>
    </location>
</feature>
<accession>A0A7J6MZQ2</accession>
<proteinExistence type="predicted"/>
<evidence type="ECO:0000256" key="1">
    <source>
        <dbReference type="SAM" id="Coils"/>
    </source>
</evidence>
<comment type="caution">
    <text evidence="3">The sequence shown here is derived from an EMBL/GenBank/DDBJ whole genome shotgun (WGS) entry which is preliminary data.</text>
</comment>
<sequence>MPAIQCLTFSDTTLIQKSDHRQLSSSLHGGAIETDLAAEGSLAVLRVHLASLDSQVKYIAALCRAAEGQVLSAAAKAMNYYVGYEGVEEDPLLTVEDVPLAEDDANVDWFVIGVAELHPPNARQHILQILIVERGPRGKITSVHARNVCSFPQQTGEVESQLQGLIEDTRDDVTQNTHASNTGDYTSMPIPTVRRSSITSQAEAEARGSADVIPNWDEEPPRNSSTPIVADASRMAESISSSRNSVSTQNMPSDDGTPLPAESQRAPLETISSFKTIPSLPLRKLSSAESRRLSRASLQPASWDDHPTASFDELPKALLGDPEPSYANRLSQSRKSLRHIEPPKLDQEMAEETGLQESDTVRLSKTYTTLKPSGRRVETRSVMSPANKGNWPSVPVLPAQTSYRPSSMEGPVVQPSTWSSPEVKSSLRNIELEEGYYAPAVLSPEVENGRQPERAAAIATTRESSPTSKMRVTIAAKDEEIAMLRQQLRQEGLLRAQLYKQRDTADEDQKAIEEFIEEHRKLLQSKAALHIAWFYLRRKQHRMAKEQMFSPKQSQTAGARHQGTLERPSAENMLAHHLRENNQLLAEITKLRGELERKSKTIERIRNTPSPSVPGHPIALKQPPLLQCPRCPLLVQRLAELEEHVVEMNQAAGARMTQGRVGVSCLNCMVSTDLNLSPSTSQQPVQAGTSLEARPIQVFGKGAKPVEQNGGPVTLITPKLLEQGETIERIRQQQLVTMHDELQKSRRRSQSPAERSKRDPWPSSRRSSPQRTS</sequence>
<feature type="region of interest" description="Disordered" evidence="2">
    <location>
        <begin position="297"/>
        <end position="358"/>
    </location>
</feature>
<dbReference type="Proteomes" id="UP000591131">
    <property type="component" value="Unassembled WGS sequence"/>
</dbReference>
<feature type="region of interest" description="Disordered" evidence="2">
    <location>
        <begin position="733"/>
        <end position="773"/>
    </location>
</feature>
<gene>
    <name evidence="3" type="ORF">FOL47_005641</name>
</gene>
<protein>
    <submittedName>
        <fullName evidence="3">Uncharacterized protein</fullName>
    </submittedName>
</protein>
<evidence type="ECO:0000313" key="4">
    <source>
        <dbReference type="Proteomes" id="UP000591131"/>
    </source>
</evidence>
<dbReference type="EMBL" id="JAAPAO010000031">
    <property type="protein sequence ID" value="KAF4676690.1"/>
    <property type="molecule type" value="Genomic_DNA"/>
</dbReference>
<evidence type="ECO:0000256" key="2">
    <source>
        <dbReference type="SAM" id="MobiDB-lite"/>
    </source>
</evidence>
<organism evidence="3 4">
    <name type="scientific">Perkinsus chesapeaki</name>
    <name type="common">Clam parasite</name>
    <name type="synonym">Perkinsus andrewsi</name>
    <dbReference type="NCBI Taxonomy" id="330153"/>
    <lineage>
        <taxon>Eukaryota</taxon>
        <taxon>Sar</taxon>
        <taxon>Alveolata</taxon>
        <taxon>Perkinsozoa</taxon>
        <taxon>Perkinsea</taxon>
        <taxon>Perkinsida</taxon>
        <taxon>Perkinsidae</taxon>
        <taxon>Perkinsus</taxon>
    </lineage>
</organism>
<dbReference type="AlphaFoldDB" id="A0A7J6MZQ2"/>
<name>A0A7J6MZQ2_PERCH</name>
<feature type="coiled-coil region" evidence="1">
    <location>
        <begin position="574"/>
        <end position="608"/>
    </location>
</feature>
<reference evidence="3 4" key="1">
    <citation type="submission" date="2020-04" db="EMBL/GenBank/DDBJ databases">
        <title>Perkinsus chesapeaki whole genome sequence.</title>
        <authorList>
            <person name="Bogema D.R."/>
        </authorList>
    </citation>
    <scope>NUCLEOTIDE SEQUENCE [LARGE SCALE GENOMIC DNA]</scope>
    <source>
        <strain evidence="3">ATCC PRA-425</strain>
    </source>
</reference>
<feature type="compositionally biased region" description="Polar residues" evidence="2">
    <location>
        <begin position="174"/>
        <end position="185"/>
    </location>
</feature>
<evidence type="ECO:0000313" key="3">
    <source>
        <dbReference type="EMBL" id="KAF4676690.1"/>
    </source>
</evidence>
<dbReference type="OrthoDB" id="438319at2759"/>
<keyword evidence="1" id="KW-0175">Coiled coil</keyword>
<feature type="compositionally biased region" description="Polar residues" evidence="2">
    <location>
        <begin position="238"/>
        <end position="252"/>
    </location>
</feature>
<feature type="region of interest" description="Disordered" evidence="2">
    <location>
        <begin position="171"/>
        <end position="262"/>
    </location>
</feature>